<dbReference type="GO" id="GO:0030170">
    <property type="term" value="F:pyridoxal phosphate binding"/>
    <property type="evidence" value="ECO:0007669"/>
    <property type="project" value="InterPro"/>
</dbReference>
<dbReference type="PANTHER" id="PTHR11751">
    <property type="entry name" value="ALANINE AMINOTRANSFERASE"/>
    <property type="match status" value="1"/>
</dbReference>
<dbReference type="UniPathway" id="UPA00528">
    <property type="reaction ID" value="UER00586"/>
</dbReference>
<dbReference type="InParanoid" id="A8QA50"/>
<evidence type="ECO:0000313" key="11">
    <source>
        <dbReference type="EMBL" id="EDP41928.1"/>
    </source>
</evidence>
<dbReference type="FunFam" id="1.10.287.1970:FF:000001">
    <property type="entry name" value="Alanine aminotransferase 2"/>
    <property type="match status" value="1"/>
</dbReference>
<evidence type="ECO:0000313" key="12">
    <source>
        <dbReference type="Proteomes" id="UP000008837"/>
    </source>
</evidence>
<dbReference type="RefSeq" id="XP_001729142.1">
    <property type="nucleotide sequence ID" value="XM_001729090.1"/>
</dbReference>
<organism evidence="11 12">
    <name type="scientific">Malassezia globosa (strain ATCC MYA-4612 / CBS 7966)</name>
    <name type="common">Dandruff-associated fungus</name>
    <dbReference type="NCBI Taxonomy" id="425265"/>
    <lineage>
        <taxon>Eukaryota</taxon>
        <taxon>Fungi</taxon>
        <taxon>Dikarya</taxon>
        <taxon>Basidiomycota</taxon>
        <taxon>Ustilaginomycotina</taxon>
        <taxon>Malasseziomycetes</taxon>
        <taxon>Malasseziales</taxon>
        <taxon>Malasseziaceae</taxon>
        <taxon>Malassezia</taxon>
    </lineage>
</organism>
<keyword evidence="12" id="KW-1185">Reference proteome</keyword>
<dbReference type="InterPro" id="IPR015421">
    <property type="entry name" value="PyrdxlP-dep_Trfase_major"/>
</dbReference>
<dbReference type="Gene3D" id="3.90.1150.10">
    <property type="entry name" value="Aspartate Aminotransferase, domain 1"/>
    <property type="match status" value="1"/>
</dbReference>
<evidence type="ECO:0000256" key="7">
    <source>
        <dbReference type="ARBA" id="ARBA00077894"/>
    </source>
</evidence>
<keyword evidence="4" id="KW-0808">Transferase</keyword>
<evidence type="ECO:0000256" key="8">
    <source>
        <dbReference type="ARBA" id="ARBA00078532"/>
    </source>
</evidence>
<name>A8QA50_MALGO</name>
<evidence type="ECO:0000256" key="4">
    <source>
        <dbReference type="ARBA" id="ARBA00022679"/>
    </source>
</evidence>
<evidence type="ECO:0000256" key="1">
    <source>
        <dbReference type="ARBA" id="ARBA00001933"/>
    </source>
</evidence>
<accession>A8QA50</accession>
<protein>
    <recommendedName>
        <fullName evidence="7">Glutamate pyruvate transaminase</fullName>
    </recommendedName>
    <alternativeName>
        <fullName evidence="8">Glutamic--alanine transaminase</fullName>
    </alternativeName>
    <alternativeName>
        <fullName evidence="9">Glutamic--pyruvic transaminase</fullName>
    </alternativeName>
</protein>
<dbReference type="STRING" id="425265.A8QA50"/>
<dbReference type="Gene3D" id="1.10.287.1970">
    <property type="match status" value="1"/>
</dbReference>
<comment type="cofactor">
    <cofactor evidence="1">
        <name>pyridoxal 5'-phosphate</name>
        <dbReference type="ChEBI" id="CHEBI:597326"/>
    </cofactor>
</comment>
<dbReference type="FunCoup" id="A8QA50">
    <property type="interactions" value="174"/>
</dbReference>
<dbReference type="VEuPathDB" id="FungiDB:MGL_3609"/>
<dbReference type="Pfam" id="PF00155">
    <property type="entry name" value="Aminotran_1_2"/>
    <property type="match status" value="1"/>
</dbReference>
<dbReference type="AlphaFoldDB" id="A8QA50"/>
<dbReference type="GeneID" id="5853448"/>
<dbReference type="SUPFAM" id="SSF53383">
    <property type="entry name" value="PLP-dependent transferases"/>
    <property type="match status" value="1"/>
</dbReference>
<keyword evidence="5" id="KW-0663">Pyridoxal phosphate</keyword>
<dbReference type="InterPro" id="IPR015422">
    <property type="entry name" value="PyrdxlP-dep_Trfase_small"/>
</dbReference>
<comment type="similarity">
    <text evidence="6">Belongs to the class-I pyridoxal-phosphate-dependent aminotransferase family. Alanine aminotransferase subfamily.</text>
</comment>
<reference evidence="11 12" key="1">
    <citation type="journal article" date="2007" name="Proc. Natl. Acad. Sci. U.S.A.">
        <title>Dandruff-associated Malassezia genomes reveal convergent and divergent virulence traits shared with plant and human fungal pathogens.</title>
        <authorList>
            <person name="Xu J."/>
            <person name="Saunders C.W."/>
            <person name="Hu P."/>
            <person name="Grant R.A."/>
            <person name="Boekhout T."/>
            <person name="Kuramae E.E."/>
            <person name="Kronstad J.W."/>
            <person name="Deangelis Y.M."/>
            <person name="Reeder N.L."/>
            <person name="Johnstone K.R."/>
            <person name="Leland M."/>
            <person name="Fieno A.M."/>
            <person name="Begley W.M."/>
            <person name="Sun Y."/>
            <person name="Lacey M.P."/>
            <person name="Chaudhary T."/>
            <person name="Keough T."/>
            <person name="Chu L."/>
            <person name="Sears R."/>
            <person name="Yuan B."/>
            <person name="Dawson T.L.Jr."/>
        </authorList>
    </citation>
    <scope>NUCLEOTIDE SEQUENCE [LARGE SCALE GENOMIC DNA]</scope>
    <source>
        <strain evidence="12">ATCC MYA-4612 / CBS 7966</strain>
    </source>
</reference>
<dbReference type="FunFam" id="3.90.1150.10:FF:000151">
    <property type="entry name" value="Alanine aminotransferase 2"/>
    <property type="match status" value="1"/>
</dbReference>
<evidence type="ECO:0000256" key="3">
    <source>
        <dbReference type="ARBA" id="ARBA00022576"/>
    </source>
</evidence>
<comment type="subunit">
    <text evidence="2">Homodimer.</text>
</comment>
<dbReference type="OrthoDB" id="1732682at2759"/>
<evidence type="ECO:0000256" key="6">
    <source>
        <dbReference type="ARBA" id="ARBA00025785"/>
    </source>
</evidence>
<dbReference type="Proteomes" id="UP000008837">
    <property type="component" value="Unassembled WGS sequence"/>
</dbReference>
<dbReference type="OMA" id="FGFECPP"/>
<dbReference type="PANTHER" id="PTHR11751:SF29">
    <property type="entry name" value="ALANINE TRANSAMINASE"/>
    <property type="match status" value="1"/>
</dbReference>
<dbReference type="KEGG" id="mgl:MGL_3609"/>
<feature type="domain" description="Aminotransferase class I/classII large" evidence="10">
    <location>
        <begin position="102"/>
        <end position="486"/>
    </location>
</feature>
<dbReference type="CDD" id="cd00609">
    <property type="entry name" value="AAT_like"/>
    <property type="match status" value="1"/>
</dbReference>
<comment type="caution">
    <text evidence="11">The sequence shown here is derived from an EMBL/GenBank/DDBJ whole genome shotgun (WGS) entry which is preliminary data.</text>
</comment>
<keyword evidence="3" id="KW-0032">Aminotransferase</keyword>
<dbReference type="Gene3D" id="3.40.640.10">
    <property type="entry name" value="Type I PLP-dependent aspartate aminotransferase-like (Major domain)"/>
    <property type="match status" value="1"/>
</dbReference>
<dbReference type="InterPro" id="IPR004839">
    <property type="entry name" value="Aminotransferase_I/II_large"/>
</dbReference>
<sequence>MSRPRQTFRKDTINPSILEVEYAVRGEIPTKAAEYERRLETGEKLPFGSIVWTNIGNPQQQPMLGQEPITFWRQVASLTEYPQLLDLPAHVRDATFPTDTQERARQLLDAFGSVGAYTASKGVPLVRQHVAEFLAARDGFDEDLENIYLTAGASAGISLLFQVLFRAKRDGILIPIPQYPLYSASVSLLDLVPMHYHLNAEQHWDPSISNIKTQIDEARKNGIEPRAIIMINPGNPTGNCMTREQIGNVIRLAYEESLAIFADEVYQENIYQNRRPFVSFRQVLLDLKNSSDATERHISETVELASFHSISKGMVGECGRRGGFFVLNNFDREVEGQINKIASIALCPPVQGQIGVDLMVRPPKPGDPSYELWNSQMQSIFQTLNKRSKRIAESLTKLPGIEADPAMGAMYVFPRVHLPKSVAEEAQRNGKKVDEFYCRKLLDETGICVVPGSGFGYEPEVLDDGSTYSYFRTTVLAKETQAFIDRFTAFHVAWMKKHKD</sequence>
<dbReference type="FunFam" id="3.40.640.10:FF:000012">
    <property type="entry name" value="alanine aminotransferase 2"/>
    <property type="match status" value="1"/>
</dbReference>
<evidence type="ECO:0000259" key="10">
    <source>
        <dbReference type="Pfam" id="PF00155"/>
    </source>
</evidence>
<dbReference type="GO" id="GO:0042853">
    <property type="term" value="P:L-alanine catabolic process"/>
    <property type="evidence" value="ECO:0007669"/>
    <property type="project" value="UniProtKB-UniPathway"/>
</dbReference>
<dbReference type="InterPro" id="IPR015424">
    <property type="entry name" value="PyrdxlP-dep_Trfase"/>
</dbReference>
<dbReference type="GO" id="GO:0008483">
    <property type="term" value="F:transaminase activity"/>
    <property type="evidence" value="ECO:0007669"/>
    <property type="project" value="UniProtKB-KW"/>
</dbReference>
<evidence type="ECO:0000256" key="5">
    <source>
        <dbReference type="ARBA" id="ARBA00022898"/>
    </source>
</evidence>
<proteinExistence type="inferred from homology"/>
<evidence type="ECO:0000256" key="2">
    <source>
        <dbReference type="ARBA" id="ARBA00011738"/>
    </source>
</evidence>
<dbReference type="InterPro" id="IPR045088">
    <property type="entry name" value="ALAT1/2-like"/>
</dbReference>
<evidence type="ECO:0000256" key="9">
    <source>
        <dbReference type="ARBA" id="ARBA00080525"/>
    </source>
</evidence>
<dbReference type="EMBL" id="AAYY01000014">
    <property type="protein sequence ID" value="EDP41928.1"/>
    <property type="molecule type" value="Genomic_DNA"/>
</dbReference>
<gene>
    <name evidence="11" type="ORF">MGL_3609</name>
</gene>